<sequence length="104" mass="12113">MLDAELGWMSGIDILVLFVSWKENPNPKAPTAHYPLSIYFLKQKKTLRKIMDEEVWKKNAEKAVAAYEQAVEAPGSARAQSFSLWFPRMQLYIDFIGHYVEKQY</sequence>
<gene>
    <name evidence="1" type="ORF">EVAR_52308_1</name>
</gene>
<comment type="caution">
    <text evidence="1">The sequence shown here is derived from an EMBL/GenBank/DDBJ whole genome shotgun (WGS) entry which is preliminary data.</text>
</comment>
<proteinExistence type="predicted"/>
<evidence type="ECO:0000313" key="2">
    <source>
        <dbReference type="Proteomes" id="UP000299102"/>
    </source>
</evidence>
<dbReference type="AlphaFoldDB" id="A0A4C1Y6U4"/>
<reference evidence="1 2" key="1">
    <citation type="journal article" date="2019" name="Commun. Biol.">
        <title>The bagworm genome reveals a unique fibroin gene that provides high tensile strength.</title>
        <authorList>
            <person name="Kono N."/>
            <person name="Nakamura H."/>
            <person name="Ohtoshi R."/>
            <person name="Tomita M."/>
            <person name="Numata K."/>
            <person name="Arakawa K."/>
        </authorList>
    </citation>
    <scope>NUCLEOTIDE SEQUENCE [LARGE SCALE GENOMIC DNA]</scope>
</reference>
<accession>A0A4C1Y6U4</accession>
<organism evidence="1 2">
    <name type="scientific">Eumeta variegata</name>
    <name type="common">Bagworm moth</name>
    <name type="synonym">Eumeta japonica</name>
    <dbReference type="NCBI Taxonomy" id="151549"/>
    <lineage>
        <taxon>Eukaryota</taxon>
        <taxon>Metazoa</taxon>
        <taxon>Ecdysozoa</taxon>
        <taxon>Arthropoda</taxon>
        <taxon>Hexapoda</taxon>
        <taxon>Insecta</taxon>
        <taxon>Pterygota</taxon>
        <taxon>Neoptera</taxon>
        <taxon>Endopterygota</taxon>
        <taxon>Lepidoptera</taxon>
        <taxon>Glossata</taxon>
        <taxon>Ditrysia</taxon>
        <taxon>Tineoidea</taxon>
        <taxon>Psychidae</taxon>
        <taxon>Oiketicinae</taxon>
        <taxon>Eumeta</taxon>
    </lineage>
</organism>
<name>A0A4C1Y6U4_EUMVA</name>
<dbReference type="Proteomes" id="UP000299102">
    <property type="component" value="Unassembled WGS sequence"/>
</dbReference>
<protein>
    <submittedName>
        <fullName evidence="1">Uncharacterized protein</fullName>
    </submittedName>
</protein>
<evidence type="ECO:0000313" key="1">
    <source>
        <dbReference type="EMBL" id="GBP70289.1"/>
    </source>
</evidence>
<dbReference type="EMBL" id="BGZK01001069">
    <property type="protein sequence ID" value="GBP70289.1"/>
    <property type="molecule type" value="Genomic_DNA"/>
</dbReference>
<keyword evidence="2" id="KW-1185">Reference proteome</keyword>